<gene>
    <name evidence="1" type="ORF">YYG_01916</name>
</gene>
<dbReference type="EMBL" id="KI965397">
    <property type="protein sequence ID" value="EUD72916.1"/>
    <property type="molecule type" value="Genomic_DNA"/>
</dbReference>
<dbReference type="Pfam" id="PF11675">
    <property type="entry name" value="DUF3271"/>
    <property type="match status" value="1"/>
</dbReference>
<proteinExistence type="predicted"/>
<organism evidence="1 2">
    <name type="scientific">Plasmodium vinckei petteri</name>
    <dbReference type="NCBI Taxonomy" id="138298"/>
    <lineage>
        <taxon>Eukaryota</taxon>
        <taxon>Sar</taxon>
        <taxon>Alveolata</taxon>
        <taxon>Apicomplexa</taxon>
        <taxon>Aconoidasida</taxon>
        <taxon>Haemosporida</taxon>
        <taxon>Plasmodiidae</taxon>
        <taxon>Plasmodium</taxon>
        <taxon>Plasmodium (Vinckeia)</taxon>
    </lineage>
</organism>
<dbReference type="InterPro" id="IPR021689">
    <property type="entry name" value="DUF3271"/>
</dbReference>
<dbReference type="Proteomes" id="UP000030659">
    <property type="component" value="Unassembled WGS sequence"/>
</dbReference>
<dbReference type="AlphaFoldDB" id="W7B4S6"/>
<evidence type="ECO:0000313" key="2">
    <source>
        <dbReference type="Proteomes" id="UP000030659"/>
    </source>
</evidence>
<reference evidence="1 2" key="1">
    <citation type="submission" date="2013-02" db="EMBL/GenBank/DDBJ databases">
        <title>The Genome Sequence of Plasmodium vinckei petteri CR.</title>
        <authorList>
            <consortium name="The Broad Institute Genome Sequencing Platform"/>
            <consortium name="The Broad Institute Genome Sequencing Center for Infectious Disease"/>
            <person name="Neafsey D."/>
            <person name="Cheeseman I."/>
            <person name="Volkman S."/>
            <person name="Adams J."/>
            <person name="Walker B."/>
            <person name="Young S.K."/>
            <person name="Zeng Q."/>
            <person name="Gargeya S."/>
            <person name="Fitzgerald M."/>
            <person name="Haas B."/>
            <person name="Abouelleil A."/>
            <person name="Alvarado L."/>
            <person name="Arachchi H.M."/>
            <person name="Berlin A.M."/>
            <person name="Chapman S.B."/>
            <person name="Dewar J."/>
            <person name="Goldberg J."/>
            <person name="Griggs A."/>
            <person name="Gujja S."/>
            <person name="Hansen M."/>
            <person name="Howarth C."/>
            <person name="Imamovic A."/>
            <person name="Larimer J."/>
            <person name="McCowan C."/>
            <person name="Murphy C."/>
            <person name="Neiman D."/>
            <person name="Pearson M."/>
            <person name="Priest M."/>
            <person name="Roberts A."/>
            <person name="Saif S."/>
            <person name="Shea T."/>
            <person name="Sisk P."/>
            <person name="Sykes S."/>
            <person name="Wortman J."/>
            <person name="Nusbaum C."/>
            <person name="Birren B."/>
        </authorList>
    </citation>
    <scope>NUCLEOTIDE SEQUENCE [LARGE SCALE GENOMIC DNA]</scope>
    <source>
        <strain evidence="1 2">CR</strain>
    </source>
</reference>
<name>W7B4S6_PLAVN</name>
<evidence type="ECO:0000313" key="1">
    <source>
        <dbReference type="EMBL" id="EUD72916.1"/>
    </source>
</evidence>
<protein>
    <submittedName>
        <fullName evidence="1">Uncharacterized protein</fullName>
    </submittedName>
</protein>
<accession>W7B4S6</accession>
<sequence length="125" mass="14936">MHKSDFENNYDGNLKKLANDLKALIYDEFDKDFKKDLIKYEREPEYKNLRNREKKTFNVLVQNSAMNIKSYFIKIRKDENYTHLIQNKSLYFNVSISRNDANVNYYLKNPTMNIVELVAKTLGKP</sequence>